<dbReference type="InterPro" id="IPR040198">
    <property type="entry name" value="Fido_containing"/>
</dbReference>
<dbReference type="PANTHER" id="PTHR13504">
    <property type="entry name" value="FIDO DOMAIN-CONTAINING PROTEIN DDB_G0283145"/>
    <property type="match status" value="1"/>
</dbReference>
<proteinExistence type="predicted"/>
<protein>
    <recommendedName>
        <fullName evidence="1">Fido domain-containing protein</fullName>
    </recommendedName>
</protein>
<feature type="non-terminal residue" evidence="2">
    <location>
        <position position="157"/>
    </location>
</feature>
<dbReference type="SUPFAM" id="SSF140931">
    <property type="entry name" value="Fic-like"/>
    <property type="match status" value="1"/>
</dbReference>
<dbReference type="EMBL" id="BARV01008730">
    <property type="protein sequence ID" value="GAI07458.1"/>
    <property type="molecule type" value="Genomic_DNA"/>
</dbReference>
<dbReference type="InterPro" id="IPR003812">
    <property type="entry name" value="Fido"/>
</dbReference>
<comment type="caution">
    <text evidence="2">The sequence shown here is derived from an EMBL/GenBank/DDBJ whole genome shotgun (WGS) entry which is preliminary data.</text>
</comment>
<sequence>MVAIKSLSLFLPGSSRIEGTQASLNDLFLFEAGEIEKLKISDVQEVKNYVQAMEYGLNCLKNLPISIKLIRKIHRILMEGVKGNYATPGEIRHSQNWIGPPGCLLSESIYTPPPVEEMLYSLSDWEKYLHSNPDEPPLIQCALMHCQFEAIHPFLDG</sequence>
<gene>
    <name evidence="2" type="ORF">S06H3_17467</name>
</gene>
<dbReference type="AlphaFoldDB" id="X1KLD5"/>
<reference evidence="2" key="1">
    <citation type="journal article" date="2014" name="Front. Microbiol.">
        <title>High frequency of phylogenetically diverse reductive dehalogenase-homologous genes in deep subseafloor sedimentary metagenomes.</title>
        <authorList>
            <person name="Kawai M."/>
            <person name="Futagami T."/>
            <person name="Toyoda A."/>
            <person name="Takaki Y."/>
            <person name="Nishi S."/>
            <person name="Hori S."/>
            <person name="Arai W."/>
            <person name="Tsubouchi T."/>
            <person name="Morono Y."/>
            <person name="Uchiyama I."/>
            <person name="Ito T."/>
            <person name="Fujiyama A."/>
            <person name="Inagaki F."/>
            <person name="Takami H."/>
        </authorList>
    </citation>
    <scope>NUCLEOTIDE SEQUENCE</scope>
    <source>
        <strain evidence="2">Expedition CK06-06</strain>
    </source>
</reference>
<evidence type="ECO:0000313" key="2">
    <source>
        <dbReference type="EMBL" id="GAI07458.1"/>
    </source>
</evidence>
<organism evidence="2">
    <name type="scientific">marine sediment metagenome</name>
    <dbReference type="NCBI Taxonomy" id="412755"/>
    <lineage>
        <taxon>unclassified sequences</taxon>
        <taxon>metagenomes</taxon>
        <taxon>ecological metagenomes</taxon>
    </lineage>
</organism>
<accession>X1KLD5</accession>
<dbReference type="Gene3D" id="1.10.3290.10">
    <property type="entry name" value="Fido-like domain"/>
    <property type="match status" value="1"/>
</dbReference>
<dbReference type="InterPro" id="IPR036597">
    <property type="entry name" value="Fido-like_dom_sf"/>
</dbReference>
<feature type="domain" description="Fido" evidence="1">
    <location>
        <begin position="65"/>
        <end position="157"/>
    </location>
</feature>
<dbReference type="Pfam" id="PF13784">
    <property type="entry name" value="Fic_N"/>
    <property type="match status" value="1"/>
</dbReference>
<dbReference type="PANTHER" id="PTHR13504:SF38">
    <property type="entry name" value="FIDO DOMAIN-CONTAINING PROTEIN"/>
    <property type="match status" value="1"/>
</dbReference>
<dbReference type="InterPro" id="IPR025758">
    <property type="entry name" value="Fic/DOC_N"/>
</dbReference>
<name>X1KLD5_9ZZZZ</name>
<dbReference type="PROSITE" id="PS51459">
    <property type="entry name" value="FIDO"/>
    <property type="match status" value="1"/>
</dbReference>
<dbReference type="Pfam" id="PF02661">
    <property type="entry name" value="Fic"/>
    <property type="match status" value="1"/>
</dbReference>
<evidence type="ECO:0000259" key="1">
    <source>
        <dbReference type="PROSITE" id="PS51459"/>
    </source>
</evidence>